<dbReference type="EMBL" id="JAVHNR010000012">
    <property type="protein sequence ID" value="KAK6330054.1"/>
    <property type="molecule type" value="Genomic_DNA"/>
</dbReference>
<dbReference type="Proteomes" id="UP001313282">
    <property type="component" value="Unassembled WGS sequence"/>
</dbReference>
<evidence type="ECO:0000313" key="1">
    <source>
        <dbReference type="EMBL" id="KAK6330054.1"/>
    </source>
</evidence>
<comment type="caution">
    <text evidence="1">The sequence shown here is derived from an EMBL/GenBank/DDBJ whole genome shotgun (WGS) entry which is preliminary data.</text>
</comment>
<dbReference type="AlphaFoldDB" id="A0AAN8NKS9"/>
<name>A0AAN8NKS9_9PEZI</name>
<organism evidence="1 2">
    <name type="scientific">Orbilia javanica</name>
    <dbReference type="NCBI Taxonomy" id="47235"/>
    <lineage>
        <taxon>Eukaryota</taxon>
        <taxon>Fungi</taxon>
        <taxon>Dikarya</taxon>
        <taxon>Ascomycota</taxon>
        <taxon>Pezizomycotina</taxon>
        <taxon>Orbiliomycetes</taxon>
        <taxon>Orbiliales</taxon>
        <taxon>Orbiliaceae</taxon>
        <taxon>Orbilia</taxon>
    </lineage>
</organism>
<reference evidence="1 2" key="1">
    <citation type="submission" date="2019-10" db="EMBL/GenBank/DDBJ databases">
        <authorList>
            <person name="Palmer J.M."/>
        </authorList>
    </citation>
    <scope>NUCLEOTIDE SEQUENCE [LARGE SCALE GENOMIC DNA]</scope>
    <source>
        <strain evidence="1 2">TWF718</strain>
    </source>
</reference>
<keyword evidence="2" id="KW-1185">Reference proteome</keyword>
<accession>A0AAN8NKS9</accession>
<protein>
    <recommendedName>
        <fullName evidence="3">F-box domain-containing protein</fullName>
    </recommendedName>
</protein>
<gene>
    <name evidence="1" type="ORF">TWF718_003482</name>
</gene>
<evidence type="ECO:0008006" key="3">
    <source>
        <dbReference type="Google" id="ProtNLM"/>
    </source>
</evidence>
<sequence length="132" mass="15202">MNTTTIPKEVWDEIFKPLTFLEIETNIHPINDHLFKIYGNIFHGLPANIWERVFENLQQRDLRVGVIQTCSVFKPIVTNTKSTVLKKALFEDIKDTPTWEFLSLTVKFSGVESMAIQGRKSRKLRLAIAGLN</sequence>
<evidence type="ECO:0000313" key="2">
    <source>
        <dbReference type="Proteomes" id="UP001313282"/>
    </source>
</evidence>
<proteinExistence type="predicted"/>